<organism evidence="3 4">
    <name type="scientific">Mycobacterium colombiense</name>
    <dbReference type="NCBI Taxonomy" id="339268"/>
    <lineage>
        <taxon>Bacteria</taxon>
        <taxon>Bacillati</taxon>
        <taxon>Actinomycetota</taxon>
        <taxon>Actinomycetes</taxon>
        <taxon>Mycobacteriales</taxon>
        <taxon>Mycobacteriaceae</taxon>
        <taxon>Mycobacterium</taxon>
        <taxon>Mycobacterium avium complex (MAC)</taxon>
    </lineage>
</organism>
<keyword evidence="2" id="KW-0472">Membrane</keyword>
<keyword evidence="2" id="KW-0812">Transmembrane</keyword>
<gene>
    <name evidence="3" type="ORF">DQP58_00630</name>
</gene>
<accession>A0A329L9B5</accession>
<dbReference type="AlphaFoldDB" id="A0A329L9B5"/>
<protein>
    <recommendedName>
        <fullName evidence="5">DUF3060 domain-containing protein</fullName>
    </recommendedName>
</protein>
<evidence type="ECO:0000313" key="3">
    <source>
        <dbReference type="EMBL" id="RAV00767.1"/>
    </source>
</evidence>
<name>A0A329L9B5_9MYCO</name>
<evidence type="ECO:0000256" key="2">
    <source>
        <dbReference type="SAM" id="Phobius"/>
    </source>
</evidence>
<evidence type="ECO:0000313" key="4">
    <source>
        <dbReference type="Proteomes" id="UP000250347"/>
    </source>
</evidence>
<feature type="transmembrane region" description="Helical" evidence="2">
    <location>
        <begin position="68"/>
        <end position="89"/>
    </location>
</feature>
<sequence length="184" mass="19280">MDPEEDPEKLDPEEYIRELERGAARPPGSPPQPSGTSKSGRDGGRALGGTWWQRIRGLAGLANTPRGWMVLGGAFAAAFAIVAVAGNYSGTTVHGNLTMINGGAKDTIDCNDGNLRLEGDNNTYTVTGHCRRLDVAGSANHVTVDSADVISVFGDDNAMIYHSGSPTINKTGNNNVVAQGQGTR</sequence>
<evidence type="ECO:0000256" key="1">
    <source>
        <dbReference type="SAM" id="MobiDB-lite"/>
    </source>
</evidence>
<reference evidence="3 4" key="1">
    <citation type="submission" date="2018-06" db="EMBL/GenBank/DDBJ databases">
        <title>NTM in soil in Japan.</title>
        <authorList>
            <person name="Ohya K."/>
        </authorList>
    </citation>
    <scope>NUCLEOTIDE SEQUENCE [LARGE SCALE GENOMIC DNA]</scope>
    <source>
        <strain evidence="3 4">GF76</strain>
    </source>
</reference>
<dbReference type="RefSeq" id="WP_112706592.1">
    <property type="nucleotide sequence ID" value="NZ_QMEU01000001.1"/>
</dbReference>
<evidence type="ECO:0008006" key="5">
    <source>
        <dbReference type="Google" id="ProtNLM"/>
    </source>
</evidence>
<keyword evidence="2" id="KW-1133">Transmembrane helix</keyword>
<comment type="caution">
    <text evidence="3">The sequence shown here is derived from an EMBL/GenBank/DDBJ whole genome shotgun (WGS) entry which is preliminary data.</text>
</comment>
<dbReference type="InterPro" id="IPR021417">
    <property type="entry name" value="DUF3060"/>
</dbReference>
<feature type="region of interest" description="Disordered" evidence="1">
    <location>
        <begin position="1"/>
        <end position="46"/>
    </location>
</feature>
<proteinExistence type="predicted"/>
<dbReference type="Proteomes" id="UP000250347">
    <property type="component" value="Unassembled WGS sequence"/>
</dbReference>
<dbReference type="Pfam" id="PF11259">
    <property type="entry name" value="DUF3060"/>
    <property type="match status" value="1"/>
</dbReference>
<dbReference type="EMBL" id="QMEU01000001">
    <property type="protein sequence ID" value="RAV00767.1"/>
    <property type="molecule type" value="Genomic_DNA"/>
</dbReference>
<feature type="compositionally biased region" description="Basic and acidic residues" evidence="1">
    <location>
        <begin position="9"/>
        <end position="23"/>
    </location>
</feature>